<dbReference type="EMBL" id="FTOG01000005">
    <property type="protein sequence ID" value="SIS82405.1"/>
    <property type="molecule type" value="Genomic_DNA"/>
</dbReference>
<organism evidence="1 2">
    <name type="scientific">Rhodobacter aestuarii</name>
    <dbReference type="NCBI Taxonomy" id="453582"/>
    <lineage>
        <taxon>Bacteria</taxon>
        <taxon>Pseudomonadati</taxon>
        <taxon>Pseudomonadota</taxon>
        <taxon>Alphaproteobacteria</taxon>
        <taxon>Rhodobacterales</taxon>
        <taxon>Rhodobacter group</taxon>
        <taxon>Rhodobacter</taxon>
    </lineage>
</organism>
<accession>A0A1N7M8H2</accession>
<proteinExistence type="predicted"/>
<dbReference type="AlphaFoldDB" id="A0A1N7M8H2"/>
<sequence>MQNYIQPGEHVTVTAAANLTSGSLVKIGGLVGVAQGDAASGEEVVLVRRGVFTLPKVSAQAWTVGQKLYHDTATGAVTSTATSNTLIGVALAAAENPSATGVVLLDGAAR</sequence>
<protein>
    <submittedName>
        <fullName evidence="1">Predicted phage recombinase, RecA/RadA family</fullName>
    </submittedName>
</protein>
<dbReference type="PIRSF" id="PIRSF030771">
    <property type="entry name" value="UCP030771"/>
    <property type="match status" value="1"/>
</dbReference>
<dbReference type="Proteomes" id="UP000186221">
    <property type="component" value="Unassembled WGS sequence"/>
</dbReference>
<dbReference type="RefSeq" id="WP_076484692.1">
    <property type="nucleotide sequence ID" value="NZ_FTOG01000005.1"/>
</dbReference>
<keyword evidence="2" id="KW-1185">Reference proteome</keyword>
<name>A0A1N7M8H2_9RHOB</name>
<dbReference type="STRING" id="453582.SAMN05421580_105188"/>
<reference evidence="2" key="1">
    <citation type="submission" date="2017-01" db="EMBL/GenBank/DDBJ databases">
        <authorList>
            <person name="Varghese N."/>
            <person name="Submissions S."/>
        </authorList>
    </citation>
    <scope>NUCLEOTIDE SEQUENCE [LARGE SCALE GENOMIC DNA]</scope>
    <source>
        <strain evidence="2">DSM 19945</strain>
    </source>
</reference>
<evidence type="ECO:0000313" key="2">
    <source>
        <dbReference type="Proteomes" id="UP000186221"/>
    </source>
</evidence>
<dbReference type="OrthoDB" id="5365964at2"/>
<dbReference type="InterPro" id="IPR011231">
    <property type="entry name" value="Phage_VT1-Sakai_H0018"/>
</dbReference>
<dbReference type="Pfam" id="PF09956">
    <property type="entry name" value="Phage_cement_2"/>
    <property type="match status" value="1"/>
</dbReference>
<gene>
    <name evidence="1" type="ORF">SAMN05421580_105188</name>
</gene>
<evidence type="ECO:0000313" key="1">
    <source>
        <dbReference type="EMBL" id="SIS82405.1"/>
    </source>
</evidence>